<organism evidence="8 9">
    <name type="scientific">Paenibacillus sepulcri</name>
    <dbReference type="NCBI Taxonomy" id="359917"/>
    <lineage>
        <taxon>Bacteria</taxon>
        <taxon>Bacillati</taxon>
        <taxon>Bacillota</taxon>
        <taxon>Bacilli</taxon>
        <taxon>Bacillales</taxon>
        <taxon>Paenibacillaceae</taxon>
        <taxon>Paenibacillus</taxon>
    </lineage>
</organism>
<reference evidence="8 9" key="1">
    <citation type="submission" date="2021-07" db="EMBL/GenBank/DDBJ databases">
        <title>Paenibacillus radiodurans sp. nov., isolated from the southeastern edge of Tengger Desert.</title>
        <authorList>
            <person name="Zhang G."/>
        </authorList>
    </citation>
    <scope>NUCLEOTIDE SEQUENCE [LARGE SCALE GENOMIC DNA]</scope>
    <source>
        <strain evidence="8 9">CCM 7311</strain>
    </source>
</reference>
<dbReference type="Gene3D" id="1.20.1720.10">
    <property type="entry name" value="Multidrug resistance protein D"/>
    <property type="match status" value="1"/>
</dbReference>
<dbReference type="PROSITE" id="PS50850">
    <property type="entry name" value="MFS"/>
    <property type="match status" value="1"/>
</dbReference>
<keyword evidence="5 6" id="KW-0472">Membrane</keyword>
<name>A0ABS7CIV6_9BACL</name>
<accession>A0ABS7CIV6</accession>
<dbReference type="PANTHER" id="PTHR42718:SF9">
    <property type="entry name" value="MAJOR FACILITATOR SUPERFAMILY MULTIDRUG TRANSPORTER MFSC"/>
    <property type="match status" value="1"/>
</dbReference>
<feature type="transmembrane region" description="Helical" evidence="6">
    <location>
        <begin position="107"/>
        <end position="131"/>
    </location>
</feature>
<feature type="non-terminal residue" evidence="8">
    <location>
        <position position="174"/>
    </location>
</feature>
<evidence type="ECO:0000259" key="7">
    <source>
        <dbReference type="PROSITE" id="PS50850"/>
    </source>
</evidence>
<dbReference type="InterPro" id="IPR020846">
    <property type="entry name" value="MFS_dom"/>
</dbReference>
<dbReference type="EMBL" id="JAHZIK010002519">
    <property type="protein sequence ID" value="MBW7460870.1"/>
    <property type="molecule type" value="Genomic_DNA"/>
</dbReference>
<feature type="transmembrane region" description="Helical" evidence="6">
    <location>
        <begin position="76"/>
        <end position="95"/>
    </location>
</feature>
<dbReference type="PRINTS" id="PR01036">
    <property type="entry name" value="TCRTETB"/>
</dbReference>
<evidence type="ECO:0000256" key="5">
    <source>
        <dbReference type="ARBA" id="ARBA00023136"/>
    </source>
</evidence>
<dbReference type="Pfam" id="PF07690">
    <property type="entry name" value="MFS_1"/>
    <property type="match status" value="1"/>
</dbReference>
<evidence type="ECO:0000256" key="2">
    <source>
        <dbReference type="ARBA" id="ARBA00022448"/>
    </source>
</evidence>
<comment type="subcellular location">
    <subcellularLocation>
        <location evidence="1">Cell membrane</location>
        <topology evidence="1">Multi-pass membrane protein</topology>
    </subcellularLocation>
</comment>
<keyword evidence="3 6" id="KW-0812">Transmembrane</keyword>
<evidence type="ECO:0000256" key="6">
    <source>
        <dbReference type="SAM" id="Phobius"/>
    </source>
</evidence>
<evidence type="ECO:0000256" key="4">
    <source>
        <dbReference type="ARBA" id="ARBA00022989"/>
    </source>
</evidence>
<dbReference type="InterPro" id="IPR011701">
    <property type="entry name" value="MFS"/>
</dbReference>
<evidence type="ECO:0000313" key="9">
    <source>
        <dbReference type="Proteomes" id="UP001519887"/>
    </source>
</evidence>
<feature type="transmembrane region" description="Helical" evidence="6">
    <location>
        <begin position="37"/>
        <end position="64"/>
    </location>
</feature>
<gene>
    <name evidence="8" type="ORF">K0U00_43100</name>
</gene>
<dbReference type="Proteomes" id="UP001519887">
    <property type="component" value="Unassembled WGS sequence"/>
</dbReference>
<feature type="domain" description="Major facilitator superfamily (MFS) profile" evidence="7">
    <location>
        <begin position="38"/>
        <end position="174"/>
    </location>
</feature>
<evidence type="ECO:0000256" key="3">
    <source>
        <dbReference type="ARBA" id="ARBA00022692"/>
    </source>
</evidence>
<sequence length="174" mass="18597">MPPVGGLLSFSRHPHAALFNTLQKWENAAVKTKSTAAIQYVICLGAFLSNLSAGMFNIALVDIAGDFHRSIPSTQWVVTIYLLTISVCLPLMGAIGDLRGKRDIHNLGYFIFMIGGLFCALSPNLPALIGFRILQGIGASMYQANNMALVVSLFPPEKRGRALGTVSTFVAAGA</sequence>
<keyword evidence="9" id="KW-1185">Reference proteome</keyword>
<keyword evidence="2" id="KW-0813">Transport</keyword>
<comment type="caution">
    <text evidence="8">The sequence shown here is derived from an EMBL/GenBank/DDBJ whole genome shotgun (WGS) entry which is preliminary data.</text>
</comment>
<dbReference type="InterPro" id="IPR036259">
    <property type="entry name" value="MFS_trans_sf"/>
</dbReference>
<protein>
    <submittedName>
        <fullName evidence="8">MFS transporter</fullName>
    </submittedName>
</protein>
<proteinExistence type="predicted"/>
<keyword evidence="4 6" id="KW-1133">Transmembrane helix</keyword>
<dbReference type="SUPFAM" id="SSF103473">
    <property type="entry name" value="MFS general substrate transporter"/>
    <property type="match status" value="1"/>
</dbReference>
<dbReference type="PANTHER" id="PTHR42718">
    <property type="entry name" value="MAJOR FACILITATOR SUPERFAMILY MULTIDRUG TRANSPORTER MFSC"/>
    <property type="match status" value="1"/>
</dbReference>
<evidence type="ECO:0000313" key="8">
    <source>
        <dbReference type="EMBL" id="MBW7460870.1"/>
    </source>
</evidence>
<evidence type="ECO:0000256" key="1">
    <source>
        <dbReference type="ARBA" id="ARBA00004651"/>
    </source>
</evidence>